<feature type="region of interest" description="Disordered" evidence="2">
    <location>
        <begin position="249"/>
        <end position="272"/>
    </location>
</feature>
<evidence type="ECO:0000313" key="5">
    <source>
        <dbReference type="Proteomes" id="UP000469558"/>
    </source>
</evidence>
<keyword evidence="5" id="KW-1185">Reference proteome</keyword>
<dbReference type="Gene3D" id="3.60.110.10">
    <property type="entry name" value="Carbon-nitrogen hydrolase"/>
    <property type="match status" value="1"/>
</dbReference>
<dbReference type="SUPFAM" id="SSF56317">
    <property type="entry name" value="Carbon-nitrogen hydrolase"/>
    <property type="match status" value="1"/>
</dbReference>
<dbReference type="InterPro" id="IPR003010">
    <property type="entry name" value="C-N_Hydrolase"/>
</dbReference>
<organism evidence="4 5">
    <name type="scientific">Lachnellula suecica</name>
    <dbReference type="NCBI Taxonomy" id="602035"/>
    <lineage>
        <taxon>Eukaryota</taxon>
        <taxon>Fungi</taxon>
        <taxon>Dikarya</taxon>
        <taxon>Ascomycota</taxon>
        <taxon>Pezizomycotina</taxon>
        <taxon>Leotiomycetes</taxon>
        <taxon>Helotiales</taxon>
        <taxon>Lachnaceae</taxon>
        <taxon>Lachnellula</taxon>
    </lineage>
</organism>
<dbReference type="AlphaFoldDB" id="A0A8T9C0H9"/>
<evidence type="ECO:0000313" key="4">
    <source>
        <dbReference type="EMBL" id="TVY73584.1"/>
    </source>
</evidence>
<comment type="similarity">
    <text evidence="1">Belongs to the carbon-nitrogen hydrolase superfamily. Nitrilase family.</text>
</comment>
<dbReference type="PANTHER" id="PTHR46044:SF2">
    <property type="entry name" value="CN HYDROLASE DOMAIN-CONTAINING PROTEIN"/>
    <property type="match status" value="1"/>
</dbReference>
<dbReference type="InterPro" id="IPR044149">
    <property type="entry name" value="Nitrilases_CHs"/>
</dbReference>
<dbReference type="EMBL" id="QGMK01001038">
    <property type="protein sequence ID" value="TVY73584.1"/>
    <property type="molecule type" value="Genomic_DNA"/>
</dbReference>
<feature type="domain" description="CN hydrolase" evidence="3">
    <location>
        <begin position="60"/>
        <end position="374"/>
    </location>
</feature>
<dbReference type="InterPro" id="IPR036526">
    <property type="entry name" value="C-N_Hydrolase_sf"/>
</dbReference>
<dbReference type="PANTHER" id="PTHR46044">
    <property type="entry name" value="NITRILASE"/>
    <property type="match status" value="1"/>
</dbReference>
<dbReference type="CDD" id="cd07564">
    <property type="entry name" value="nitrilases_CHs"/>
    <property type="match status" value="1"/>
</dbReference>
<evidence type="ECO:0000259" key="3">
    <source>
        <dbReference type="PROSITE" id="PS50263"/>
    </source>
</evidence>
<evidence type="ECO:0000256" key="2">
    <source>
        <dbReference type="SAM" id="MobiDB-lite"/>
    </source>
</evidence>
<dbReference type="Proteomes" id="UP000469558">
    <property type="component" value="Unassembled WGS sequence"/>
</dbReference>
<protein>
    <submittedName>
        <fullName evidence="4">Nitrilase</fullName>
    </submittedName>
</protein>
<evidence type="ECO:0000256" key="1">
    <source>
        <dbReference type="ARBA" id="ARBA00008129"/>
    </source>
</evidence>
<accession>A0A8T9C0H9</accession>
<dbReference type="OrthoDB" id="10250282at2759"/>
<dbReference type="Pfam" id="PF00795">
    <property type="entry name" value="CN_hydrolase"/>
    <property type="match status" value="1"/>
</dbReference>
<proteinExistence type="inferred from homology"/>
<dbReference type="GO" id="GO:0003824">
    <property type="term" value="F:catalytic activity"/>
    <property type="evidence" value="ECO:0007669"/>
    <property type="project" value="InterPro"/>
</dbReference>
<comment type="caution">
    <text evidence="4">The sequence shown here is derived from an EMBL/GenBank/DDBJ whole genome shotgun (WGS) entry which is preliminary data.</text>
</comment>
<reference evidence="4 5" key="1">
    <citation type="submission" date="2018-05" db="EMBL/GenBank/DDBJ databases">
        <title>Genome sequencing and assembly of the regulated plant pathogen Lachnellula willkommii and related sister species for the development of diagnostic species identification markers.</title>
        <authorList>
            <person name="Giroux E."/>
            <person name="Bilodeau G."/>
        </authorList>
    </citation>
    <scope>NUCLEOTIDE SEQUENCE [LARGE SCALE GENOMIC DNA]</scope>
    <source>
        <strain evidence="4 5">CBS 268.59</strain>
    </source>
</reference>
<dbReference type="PROSITE" id="PS50263">
    <property type="entry name" value="CN_HYDROLASE"/>
    <property type="match status" value="1"/>
</dbReference>
<gene>
    <name evidence="4" type="ORF">LSUE1_G006854</name>
</gene>
<sequence length="417" mass="45322">MDDKSNDYSQVPVGLNNCGLRGGLGDAEELETIPEVQRVPSMKNCSVCFIPPAFIMASRFLAAACHVSPFVLSAQKTTRKCVSLIHQAAKNSANLVIFPESYIPAFPVWSAMLAPTQNHGFFERMAKESIYIDGEEMRAIRATAKQTGTVVSVGISEKVRYSTATLFNSNIIIGTDGEILVHHRKLMPTFFEKLTWSPGDGFGLRVAETHCGKIGALICGENTNPLARYSLMAQGEQVHISTWPAMWPTSVSGPRKESTGEGSSNASPVGKRANYDNVAANKTRAAAHCFENKCFGILCTGHLTESNVADIAAASSDPSYISKVMGETSRGATMFLDATGTALPGYIVDSTSGKKTQKEFLQVEEDILYAEMDLDKAIEGKQYHDVVGGYQRLDVFNLKVNRSRREPATFVDHDDGA</sequence>
<name>A0A8T9C0H9_9HELO</name>